<accession>K3VGH3</accession>
<protein>
    <submittedName>
        <fullName evidence="2">Uncharacterized protein</fullName>
    </submittedName>
</protein>
<reference evidence="2 3" key="1">
    <citation type="journal article" date="2012" name="PLoS Pathog.">
        <title>Comparative pathogenomics reveals horizontally acquired novel virulence genes in fungi infecting cereal hosts.</title>
        <authorList>
            <person name="Gardiner D.M."/>
            <person name="McDonald M.C."/>
            <person name="Covarelli L."/>
            <person name="Solomon P.S."/>
            <person name="Rusu A.G."/>
            <person name="Marshall M."/>
            <person name="Kazan K."/>
            <person name="Chakraborty S."/>
            <person name="McDonald B.A."/>
            <person name="Manners J.M."/>
        </authorList>
    </citation>
    <scope>NUCLEOTIDE SEQUENCE [LARGE SCALE GENOMIC DNA]</scope>
    <source>
        <strain evidence="2 3">CS3096</strain>
    </source>
</reference>
<comment type="caution">
    <text evidence="2">The sequence shown here is derived from an EMBL/GenBank/DDBJ whole genome shotgun (WGS) entry which is preliminary data.</text>
</comment>
<gene>
    <name evidence="2" type="ORF">FPSE_07780</name>
</gene>
<keyword evidence="3" id="KW-1185">Reference proteome</keyword>
<sequence length="473" mass="51895">MSSRSGSISEDWEELSNVGSVTSLDDESKSTSTATVETQTPAIVPPTVAGPSSAQLQLPLRPRQDETAYSQLSSTGTRPHWGEWENVPPSGYLPYPFQHGTSTRTNISMSMGAGVPPTVRHGRPSAQEDQGFWFADGFENLELGPIQIPRVGKLGPTEDPREYHEACATARRSLLEVQRLADNIGGGKSLVMDDLCATCGLLLVQVAELGKMAKLYAQHWMVQKSKGDPTDFPLELDVWKLLKQLLSKLRSIAAELKGDMPDYINFMRLDGRTRLMGLGMGGREENLVDISSHFANLMPILRADFNKYRTKHMDVQPATTSASEKPTRRVPHSPDVNLICIELSALKASLVSASAFLKQLCSNGECKYIMGPGMTDTVDSIIDVIPKTLTISPLGWADSAAKGGLKYSQVVEFSVECIQELVRDLKCYQRVIDITAAVPDYEPYQLRLDVAMQGIRDVVEVLEVLLLDPIGSD</sequence>
<proteinExistence type="predicted"/>
<dbReference type="EMBL" id="AFNW01000265">
    <property type="protein sequence ID" value="EKJ72038.1"/>
    <property type="molecule type" value="Genomic_DNA"/>
</dbReference>
<dbReference type="KEGG" id="fpu:FPSE_07780"/>
<dbReference type="Proteomes" id="UP000007978">
    <property type="component" value="Chromosome 3"/>
</dbReference>
<evidence type="ECO:0000256" key="1">
    <source>
        <dbReference type="SAM" id="MobiDB-lite"/>
    </source>
</evidence>
<evidence type="ECO:0000313" key="3">
    <source>
        <dbReference type="Proteomes" id="UP000007978"/>
    </source>
</evidence>
<feature type="compositionally biased region" description="Polar residues" evidence="1">
    <location>
        <begin position="30"/>
        <end position="41"/>
    </location>
</feature>
<name>K3VGH3_FUSPC</name>
<feature type="region of interest" description="Disordered" evidence="1">
    <location>
        <begin position="1"/>
        <end position="58"/>
    </location>
</feature>
<dbReference type="OrthoDB" id="5294021at2759"/>
<dbReference type="AlphaFoldDB" id="K3VGH3"/>
<dbReference type="GeneID" id="20366398"/>
<dbReference type="RefSeq" id="XP_009259173.1">
    <property type="nucleotide sequence ID" value="XM_009260898.1"/>
</dbReference>
<evidence type="ECO:0000313" key="2">
    <source>
        <dbReference type="EMBL" id="EKJ72038.1"/>
    </source>
</evidence>
<dbReference type="eggNOG" id="ENOG502T5NT">
    <property type="taxonomic scope" value="Eukaryota"/>
</dbReference>
<dbReference type="HOGENOM" id="CLU_556716_0_0_1"/>
<feature type="region of interest" description="Disordered" evidence="1">
    <location>
        <begin position="64"/>
        <end position="83"/>
    </location>
</feature>
<feature type="compositionally biased region" description="Polar residues" evidence="1">
    <location>
        <begin position="67"/>
        <end position="77"/>
    </location>
</feature>
<organism evidence="2 3">
    <name type="scientific">Fusarium pseudograminearum (strain CS3096)</name>
    <name type="common">Wheat and barley crown-rot fungus</name>
    <dbReference type="NCBI Taxonomy" id="1028729"/>
    <lineage>
        <taxon>Eukaryota</taxon>
        <taxon>Fungi</taxon>
        <taxon>Dikarya</taxon>
        <taxon>Ascomycota</taxon>
        <taxon>Pezizomycotina</taxon>
        <taxon>Sordariomycetes</taxon>
        <taxon>Hypocreomycetidae</taxon>
        <taxon>Hypocreales</taxon>
        <taxon>Nectriaceae</taxon>
        <taxon>Fusarium</taxon>
    </lineage>
</organism>